<evidence type="ECO:0000256" key="3">
    <source>
        <dbReference type="SAM" id="Phobius"/>
    </source>
</evidence>
<keyword evidence="3" id="KW-0472">Membrane</keyword>
<gene>
    <name evidence="5" type="ORF">TPC1_11052</name>
</gene>
<proteinExistence type="predicted"/>
<feature type="domain" description="ABC transporter" evidence="4">
    <location>
        <begin position="921"/>
        <end position="1124"/>
    </location>
</feature>
<evidence type="ECO:0000256" key="2">
    <source>
        <dbReference type="ARBA" id="ARBA00022840"/>
    </source>
</evidence>
<feature type="transmembrane region" description="Helical" evidence="3">
    <location>
        <begin position="884"/>
        <end position="904"/>
    </location>
</feature>
<dbReference type="PANTHER" id="PTHR43038:SF3">
    <property type="entry name" value="ABC TRANSPORTER G FAMILY MEMBER 20 ISOFORM X1"/>
    <property type="match status" value="1"/>
</dbReference>
<keyword evidence="2" id="KW-0067">ATP-binding</keyword>
<dbReference type="PANTHER" id="PTHR43038">
    <property type="entry name" value="ATP-BINDING CASSETTE, SUB-FAMILY H, MEMBER 1"/>
    <property type="match status" value="1"/>
</dbReference>
<feature type="transmembrane region" description="Helical" evidence="3">
    <location>
        <begin position="417"/>
        <end position="438"/>
    </location>
</feature>
<keyword evidence="3" id="KW-0812">Transmembrane</keyword>
<dbReference type="GO" id="GO:0016887">
    <property type="term" value="F:ATP hydrolysis activity"/>
    <property type="evidence" value="ECO:0007669"/>
    <property type="project" value="InterPro"/>
</dbReference>
<keyword evidence="1" id="KW-0547">Nucleotide-binding</keyword>
<feature type="transmembrane region" description="Helical" evidence="3">
    <location>
        <begin position="803"/>
        <end position="825"/>
    </location>
</feature>
<dbReference type="AlphaFoldDB" id="A0A146KH75"/>
<keyword evidence="3" id="KW-1133">Transmembrane helix</keyword>
<sequence>FEQFVVIIIQQVVCIFNVFSPLDLITAILSQSAEFTNFNKFTIQQWILKLEEIEISIQYFDNRVYKLPSFLYVIYQNITQNIVYLTIAIYLGFVIPRENVITFKWFFLFDRRFYKSLKQKFKSINTIKMTISKKFKVKRKTTVVLDQFQFECQHGDVVGLIGSSGSGKTTLCNILEGKLLADAGSNISINEVQKELNYNIHKIAVSCPQNLSNIAQDLNIQQNIELCKNQVRWEQKQITFDQYSDYLMKKLKLGSKKFYSFKQLSGGMKRRLSLMLTLLQIPKIAIFDEVTANVDPELKHEIWDVLRVHQKLFGTITILTSHDSYELQYICNKIFFVRDHRNYYMQDQVTDTYQLVKHHTDKNEHQFCLNSQFYEQNECENKSAHIANQKLDNKIRPLMFWCKLRAYQIRVNKGCQFISVGLACIVVVFIILMLSTFINERMVGFQQNDEKNLYKSLISTILQKYNIQNSQGFVDVLKADKLNIVDNYFFVERNFNIFHLKKLFELDQMNGTQIKLGDNSDYRSYFATEADSIQYLNKSSKIPITIQQSISTYNCLNYSYYNQVSQPRYIQAQCTPQIVLNNNLFEIVAGSFQRYQSFSTTFKQQRDANQKLVQKFGSSVIQQQNDQIIIFTQSPTKDQKTNKIDYQHYQQFFQDVPIKSINLREKTLLVDYQNDALSRYHSMLIREQNQADFQINAKFYTQPFIDKDLLNYQDTFTKQVYGYFLLYVLVLLINFVILFSMMNFMFNENTDNFKRNVLILQISKSKQFLSQAFVNVLNSIVLHFISLLICSSLQFFQLCAKELFIITLMQAIQQALWLQIFVYIFPNKTTLTVVVLISCIFQLGLSFILFVPFSESCWMTLLIPIAYNHLLRCLGNCLTFDFSWLFIAIIPTVVEFAVLQFIIFMQEYRVNNHKVNKSVTVKASNISQSYGKMQILDKLNLYHSKDEMLCLLGNNGCGKTTFVKCVLNDLWHKGSIVKSDKIMIIPQEDIYFAGLTLQQHYRLFNITDMSTARVLGVESCMKQKYQQLSGGQKRRFTIAFILAFRPKVLILDEISVGSDCNVMQNIWKEIQKVNQTQIIITHNMNEVRQYSNRMVLMRDGKAHEVNQLRKRYFVVVYNKQLPGFRPFFQNCQKVVDATELEDVMLSLKDEVFTIEDISIEQLFLQ</sequence>
<reference evidence="5" key="1">
    <citation type="submission" date="2015-07" db="EMBL/GenBank/DDBJ databases">
        <title>Adaptation to a free-living lifestyle via gene acquisitions in the diplomonad Trepomonas sp. PC1.</title>
        <authorList>
            <person name="Xu F."/>
            <person name="Jerlstrom-Hultqvist J."/>
            <person name="Kolisko M."/>
            <person name="Simpson A.G.B."/>
            <person name="Roger A.J."/>
            <person name="Svard S.G."/>
            <person name="Andersson J.O."/>
        </authorList>
    </citation>
    <scope>NUCLEOTIDE SEQUENCE</scope>
    <source>
        <strain evidence="5">PC1</strain>
    </source>
</reference>
<feature type="transmembrane region" description="Helical" evidence="3">
    <location>
        <begin position="720"/>
        <end position="746"/>
    </location>
</feature>
<organism evidence="5">
    <name type="scientific">Trepomonas sp. PC1</name>
    <dbReference type="NCBI Taxonomy" id="1076344"/>
    <lineage>
        <taxon>Eukaryota</taxon>
        <taxon>Metamonada</taxon>
        <taxon>Diplomonadida</taxon>
        <taxon>Hexamitidae</taxon>
        <taxon>Hexamitinae</taxon>
        <taxon>Trepomonas</taxon>
    </lineage>
</organism>
<evidence type="ECO:0000259" key="4">
    <source>
        <dbReference type="PROSITE" id="PS50893"/>
    </source>
</evidence>
<feature type="transmembrane region" description="Helical" evidence="3">
    <location>
        <begin position="772"/>
        <end position="796"/>
    </location>
</feature>
<feature type="transmembrane region" description="Helical" evidence="3">
    <location>
        <begin position="831"/>
        <end position="851"/>
    </location>
</feature>
<dbReference type="GO" id="GO:0005524">
    <property type="term" value="F:ATP binding"/>
    <property type="evidence" value="ECO:0007669"/>
    <property type="project" value="UniProtKB-KW"/>
</dbReference>
<dbReference type="SUPFAM" id="SSF52540">
    <property type="entry name" value="P-loop containing nucleoside triphosphate hydrolases"/>
    <property type="match status" value="2"/>
</dbReference>
<dbReference type="InterPro" id="IPR003593">
    <property type="entry name" value="AAA+_ATPase"/>
</dbReference>
<name>A0A146KH75_9EUKA</name>
<dbReference type="EMBL" id="GDID01000789">
    <property type="protein sequence ID" value="JAP95817.1"/>
    <property type="molecule type" value="Transcribed_RNA"/>
</dbReference>
<dbReference type="Gene3D" id="3.40.50.300">
    <property type="entry name" value="P-loop containing nucleotide triphosphate hydrolases"/>
    <property type="match status" value="2"/>
</dbReference>
<dbReference type="Pfam" id="PF00005">
    <property type="entry name" value="ABC_tran"/>
    <property type="match status" value="2"/>
</dbReference>
<evidence type="ECO:0000256" key="1">
    <source>
        <dbReference type="ARBA" id="ARBA00022741"/>
    </source>
</evidence>
<protein>
    <submittedName>
        <fullName evidence="5">ABC transporter family protein</fullName>
    </submittedName>
</protein>
<accession>A0A146KH75</accession>
<dbReference type="SMART" id="SM00382">
    <property type="entry name" value="AAA"/>
    <property type="match status" value="2"/>
</dbReference>
<feature type="domain" description="ABC transporter" evidence="4">
    <location>
        <begin position="121"/>
        <end position="364"/>
    </location>
</feature>
<feature type="non-terminal residue" evidence="5">
    <location>
        <position position="1"/>
    </location>
</feature>
<dbReference type="PROSITE" id="PS50893">
    <property type="entry name" value="ABC_TRANSPORTER_2"/>
    <property type="match status" value="2"/>
</dbReference>
<dbReference type="InterPro" id="IPR003439">
    <property type="entry name" value="ABC_transporter-like_ATP-bd"/>
</dbReference>
<evidence type="ECO:0000313" key="5">
    <source>
        <dbReference type="EMBL" id="JAP95817.1"/>
    </source>
</evidence>
<dbReference type="InterPro" id="IPR027417">
    <property type="entry name" value="P-loop_NTPase"/>
</dbReference>